<evidence type="ECO:0000256" key="6">
    <source>
        <dbReference type="ARBA" id="ARBA00035169"/>
    </source>
</evidence>
<sequence>MERPGGAPAPARYPDDPDLLTQVLRPYRAKRCEYLTSAELTVERDPAGPADQVRVGAACTFEIPESCYIDDTGHFNAVEFNICFNQMFYYLVAKAVKERVVAPFSRWDMDDFWTRQLGEILITDLRSAFRTQMRGRLFEGEIQIADVAEWDASDIRDALVVIRSTCRFWDEHGGDSHGEVTAAILNPPPSGG</sequence>
<evidence type="ECO:0000256" key="7">
    <source>
        <dbReference type="ARBA" id="ARBA00035448"/>
    </source>
</evidence>
<dbReference type="EC" id="4.3.2.11" evidence="5"/>
<reference evidence="9 10" key="1">
    <citation type="submission" date="2019-08" db="EMBL/GenBank/DDBJ databases">
        <title>Actinomadura sp. nov. CYP1-5 isolated from mountain soil.</title>
        <authorList>
            <person name="Songsumanus A."/>
            <person name="Kuncharoen N."/>
            <person name="Kudo T."/>
            <person name="Yuki M."/>
            <person name="Igarashi Y."/>
            <person name="Tanasupawat S."/>
        </authorList>
    </citation>
    <scope>NUCLEOTIDE SEQUENCE [LARGE SCALE GENOMIC DNA]</scope>
    <source>
        <strain evidence="9 10">JCM 14158</strain>
    </source>
</reference>
<comment type="similarity">
    <text evidence="4">Belongs to the FcoT family.</text>
</comment>
<accession>A0A5D0NLM8</accession>
<evidence type="ECO:0000256" key="1">
    <source>
        <dbReference type="ARBA" id="ARBA00022832"/>
    </source>
</evidence>
<dbReference type="GO" id="GO:0006631">
    <property type="term" value="P:fatty acid metabolic process"/>
    <property type="evidence" value="ECO:0007669"/>
    <property type="project" value="UniProtKB-KW"/>
</dbReference>
<dbReference type="InterPro" id="IPR022598">
    <property type="entry name" value="FcoT_ThioEstase"/>
</dbReference>
<protein>
    <recommendedName>
        <fullName evidence="6">(2E)-enoyl-[ACP] glycyltransferase</fullName>
        <ecNumber evidence="5">4.3.2.11</ecNumber>
    </recommendedName>
    <alternativeName>
        <fullName evidence="7">(2E)-unsaturated fatty acyl-[ACP] glycyltransferase</fullName>
    </alternativeName>
</protein>
<dbReference type="AlphaFoldDB" id="A0A5D0NLM8"/>
<evidence type="ECO:0000313" key="10">
    <source>
        <dbReference type="Proteomes" id="UP000323380"/>
    </source>
</evidence>
<dbReference type="GO" id="GO:0016829">
    <property type="term" value="F:lyase activity"/>
    <property type="evidence" value="ECO:0007669"/>
    <property type="project" value="UniProtKB-KW"/>
</dbReference>
<keyword evidence="1" id="KW-0276">Fatty acid metabolism</keyword>
<evidence type="ECO:0000256" key="4">
    <source>
        <dbReference type="ARBA" id="ARBA00035117"/>
    </source>
</evidence>
<dbReference type="Proteomes" id="UP000323380">
    <property type="component" value="Unassembled WGS sequence"/>
</dbReference>
<dbReference type="Pfam" id="PF10862">
    <property type="entry name" value="FcoT"/>
    <property type="match status" value="1"/>
</dbReference>
<comment type="caution">
    <text evidence="9">The sequence shown here is derived from an EMBL/GenBank/DDBJ whole genome shotgun (WGS) entry which is preliminary data.</text>
</comment>
<evidence type="ECO:0000256" key="2">
    <source>
        <dbReference type="ARBA" id="ARBA00023098"/>
    </source>
</evidence>
<organism evidence="9 10">
    <name type="scientific">Actinomadura chibensis</name>
    <dbReference type="NCBI Taxonomy" id="392828"/>
    <lineage>
        <taxon>Bacteria</taxon>
        <taxon>Bacillati</taxon>
        <taxon>Actinomycetota</taxon>
        <taxon>Actinomycetes</taxon>
        <taxon>Streptosporangiales</taxon>
        <taxon>Thermomonosporaceae</taxon>
        <taxon>Actinomadura</taxon>
    </lineage>
</organism>
<dbReference type="STRING" id="1220554.GCA_001552135_02837"/>
<name>A0A5D0NLM8_9ACTN</name>
<dbReference type="InterPro" id="IPR043064">
    <property type="entry name" value="FcoT_ThioEstase_Rv0098-like_sf"/>
</dbReference>
<comment type="catalytic activity">
    <reaction evidence="8">
        <text>a (3R)-3-[(carboxymethyl)amino]fatty acid + holo-[ACP] + H(+) = a (2E)-enoyl-[ACP] + glycine + H2O</text>
        <dbReference type="Rhea" id="RHEA:74923"/>
        <dbReference type="Rhea" id="RHEA-COMP:9685"/>
        <dbReference type="Rhea" id="RHEA-COMP:9925"/>
        <dbReference type="ChEBI" id="CHEBI:15377"/>
        <dbReference type="ChEBI" id="CHEBI:15378"/>
        <dbReference type="ChEBI" id="CHEBI:57305"/>
        <dbReference type="ChEBI" id="CHEBI:64479"/>
        <dbReference type="ChEBI" id="CHEBI:78784"/>
        <dbReference type="ChEBI" id="CHEBI:193080"/>
        <dbReference type="EC" id="4.3.2.11"/>
    </reaction>
    <physiologicalReaction direction="right-to-left" evidence="8">
        <dbReference type="Rhea" id="RHEA:74925"/>
    </physiologicalReaction>
</comment>
<keyword evidence="3" id="KW-0456">Lyase</keyword>
<keyword evidence="2" id="KW-0443">Lipid metabolism</keyword>
<dbReference type="Gene3D" id="3.10.129.30">
    <property type="entry name" value="Rv0098, thioesterase-like hot dog domain"/>
    <property type="match status" value="1"/>
</dbReference>
<keyword evidence="10" id="KW-1185">Reference proteome</keyword>
<gene>
    <name evidence="9" type="ORF">FXF69_22550</name>
</gene>
<dbReference type="EMBL" id="VSFG01000004">
    <property type="protein sequence ID" value="TYB45044.1"/>
    <property type="molecule type" value="Genomic_DNA"/>
</dbReference>
<evidence type="ECO:0000256" key="3">
    <source>
        <dbReference type="ARBA" id="ARBA00023239"/>
    </source>
</evidence>
<evidence type="ECO:0000256" key="8">
    <source>
        <dbReference type="ARBA" id="ARBA00048742"/>
    </source>
</evidence>
<proteinExistence type="inferred from homology"/>
<evidence type="ECO:0000313" key="9">
    <source>
        <dbReference type="EMBL" id="TYB45044.1"/>
    </source>
</evidence>
<evidence type="ECO:0000256" key="5">
    <source>
        <dbReference type="ARBA" id="ARBA00035127"/>
    </source>
</evidence>